<gene>
    <name evidence="1" type="ORF">LTS18_009946</name>
</gene>
<sequence>KEQTHATPSPPNPRQSVPLLTINKHDRALLYYNSNYAPNMNAGNSSNSPITTPPSLSLLPPTSNPWLITHGDLALYNPTLLLSALGLFQHTLVFGLIFLLRGFSARRALDLHFLTILFALSFVFAPLIFLVDYQIDAIKLFFFLEHEAIEYLIAIRVLAPASWVRERSGAVLLLCWTGITVVTVVVAFNPEYKHGADVVAWAAFVSDFMVAVTGVVLVVRWAVSLISKRAVRKVAGGGGGGGYAHGMSAAEKFARRKMAAEAMGGLGFMIHGSTTMAVGSIFFRVLYHGLDPAWFAYAWVLVFLSAMFVVALSVPAASIIFNTIQWCCWHDRKILPGQAQWDMDDVEEANEKPRRGRPAERVLSRLPYQDHPFSPSRERQVSTTYWTKLAEKHAETLSPSLEDWNRRFQKSNIEDHAVREID</sequence>
<reference evidence="1" key="1">
    <citation type="submission" date="2024-09" db="EMBL/GenBank/DDBJ databases">
        <title>Black Yeasts Isolated from many extreme environments.</title>
        <authorList>
            <person name="Coleine C."/>
            <person name="Stajich J.E."/>
            <person name="Selbmann L."/>
        </authorList>
    </citation>
    <scope>NUCLEOTIDE SEQUENCE</scope>
    <source>
        <strain evidence="1">CCFEE 5737</strain>
    </source>
</reference>
<comment type="caution">
    <text evidence="1">The sequence shown here is derived from an EMBL/GenBank/DDBJ whole genome shotgun (WGS) entry which is preliminary data.</text>
</comment>
<protein>
    <submittedName>
        <fullName evidence="1">Uncharacterized protein</fullName>
    </submittedName>
</protein>
<accession>A0ACC3DLT5</accession>
<name>A0ACC3DLT5_9PEZI</name>
<keyword evidence="2" id="KW-1185">Reference proteome</keyword>
<dbReference type="Proteomes" id="UP001186974">
    <property type="component" value="Unassembled WGS sequence"/>
</dbReference>
<proteinExistence type="predicted"/>
<evidence type="ECO:0000313" key="1">
    <source>
        <dbReference type="EMBL" id="KAK3077547.1"/>
    </source>
</evidence>
<dbReference type="EMBL" id="JAWDJW010002737">
    <property type="protein sequence ID" value="KAK3077547.1"/>
    <property type="molecule type" value="Genomic_DNA"/>
</dbReference>
<feature type="non-terminal residue" evidence="1">
    <location>
        <position position="1"/>
    </location>
</feature>
<evidence type="ECO:0000313" key="2">
    <source>
        <dbReference type="Proteomes" id="UP001186974"/>
    </source>
</evidence>
<organism evidence="1 2">
    <name type="scientific">Coniosporium uncinatum</name>
    <dbReference type="NCBI Taxonomy" id="93489"/>
    <lineage>
        <taxon>Eukaryota</taxon>
        <taxon>Fungi</taxon>
        <taxon>Dikarya</taxon>
        <taxon>Ascomycota</taxon>
        <taxon>Pezizomycotina</taxon>
        <taxon>Dothideomycetes</taxon>
        <taxon>Dothideomycetes incertae sedis</taxon>
        <taxon>Coniosporium</taxon>
    </lineage>
</organism>